<dbReference type="AlphaFoldDB" id="A0A940RTK1"/>
<dbReference type="EMBL" id="JAGIQL010000003">
    <property type="protein sequence ID" value="MBP0456261.1"/>
    <property type="molecule type" value="Genomic_DNA"/>
</dbReference>
<evidence type="ECO:0000313" key="4">
    <source>
        <dbReference type="Proteomes" id="UP000670475"/>
    </source>
</evidence>
<organism evidence="3 4">
    <name type="scientific">Streptomyces montanisoli</name>
    <dbReference type="NCBI Taxonomy" id="2798581"/>
    <lineage>
        <taxon>Bacteria</taxon>
        <taxon>Bacillati</taxon>
        <taxon>Actinomycetota</taxon>
        <taxon>Actinomycetes</taxon>
        <taxon>Kitasatosporales</taxon>
        <taxon>Streptomycetaceae</taxon>
        <taxon>Streptomyces</taxon>
    </lineage>
</organism>
<dbReference type="RefSeq" id="WP_209338041.1">
    <property type="nucleotide sequence ID" value="NZ_JAGIQL010000003.1"/>
</dbReference>
<reference evidence="3" key="1">
    <citation type="submission" date="2021-03" db="EMBL/GenBank/DDBJ databases">
        <title>Whole genome sequence of Streptomyces bomunensis MMS17-BM035.</title>
        <authorList>
            <person name="Lee J.H."/>
        </authorList>
    </citation>
    <scope>NUCLEOTIDE SEQUENCE</scope>
    <source>
        <strain evidence="3">MMS17-BM035</strain>
    </source>
</reference>
<evidence type="ECO:0008006" key="5">
    <source>
        <dbReference type="Google" id="ProtNLM"/>
    </source>
</evidence>
<evidence type="ECO:0000256" key="2">
    <source>
        <dbReference type="SAM" id="SignalP"/>
    </source>
</evidence>
<evidence type="ECO:0000313" key="3">
    <source>
        <dbReference type="EMBL" id="MBP0456261.1"/>
    </source>
</evidence>
<keyword evidence="2" id="KW-0732">Signal</keyword>
<name>A0A940RTK1_9ACTN</name>
<sequence length="94" mass="9314">MSDKTKRAIRTAIQTLLAVAAVLPALAAVLADSELAVAAPWLIAAAGSAAAVAGVVARVMASPVVERVLARLGIGLTDTAPAALAQTTEGDALR</sequence>
<keyword evidence="1" id="KW-0472">Membrane</keyword>
<proteinExistence type="predicted"/>
<feature type="transmembrane region" description="Helical" evidence="1">
    <location>
        <begin position="37"/>
        <end position="61"/>
    </location>
</feature>
<feature type="chain" id="PRO_5038039321" description="Holin" evidence="2">
    <location>
        <begin position="28"/>
        <end position="94"/>
    </location>
</feature>
<protein>
    <recommendedName>
        <fullName evidence="5">Holin</fullName>
    </recommendedName>
</protein>
<evidence type="ECO:0000256" key="1">
    <source>
        <dbReference type="SAM" id="Phobius"/>
    </source>
</evidence>
<gene>
    <name evidence="3" type="ORF">JFN87_01930</name>
</gene>
<keyword evidence="1" id="KW-0812">Transmembrane</keyword>
<keyword evidence="1" id="KW-1133">Transmembrane helix</keyword>
<accession>A0A940RTK1</accession>
<keyword evidence="4" id="KW-1185">Reference proteome</keyword>
<dbReference type="Proteomes" id="UP000670475">
    <property type="component" value="Unassembled WGS sequence"/>
</dbReference>
<feature type="signal peptide" evidence="2">
    <location>
        <begin position="1"/>
        <end position="27"/>
    </location>
</feature>
<comment type="caution">
    <text evidence="3">The sequence shown here is derived from an EMBL/GenBank/DDBJ whole genome shotgun (WGS) entry which is preliminary data.</text>
</comment>